<accession>A0A2P2JFX6</accession>
<sequence length="16" mass="2076">MERNRREERNSDKKEV</sequence>
<dbReference type="EMBL" id="GGEC01011856">
    <property type="protein sequence ID" value="MBW92339.1"/>
    <property type="molecule type" value="Transcribed_RNA"/>
</dbReference>
<organism evidence="1">
    <name type="scientific">Rhizophora mucronata</name>
    <name type="common">Asiatic mangrove</name>
    <dbReference type="NCBI Taxonomy" id="61149"/>
    <lineage>
        <taxon>Eukaryota</taxon>
        <taxon>Viridiplantae</taxon>
        <taxon>Streptophyta</taxon>
        <taxon>Embryophyta</taxon>
        <taxon>Tracheophyta</taxon>
        <taxon>Spermatophyta</taxon>
        <taxon>Magnoliopsida</taxon>
        <taxon>eudicotyledons</taxon>
        <taxon>Gunneridae</taxon>
        <taxon>Pentapetalae</taxon>
        <taxon>rosids</taxon>
        <taxon>fabids</taxon>
        <taxon>Malpighiales</taxon>
        <taxon>Rhizophoraceae</taxon>
        <taxon>Rhizophora</taxon>
    </lineage>
</organism>
<evidence type="ECO:0000313" key="1">
    <source>
        <dbReference type="EMBL" id="MBW92339.1"/>
    </source>
</evidence>
<name>A0A2P2JFX6_RHIMU</name>
<proteinExistence type="predicted"/>
<protein>
    <submittedName>
        <fullName evidence="1">Uncharacterized protein</fullName>
    </submittedName>
</protein>
<reference evidence="1" key="1">
    <citation type="submission" date="2018-02" db="EMBL/GenBank/DDBJ databases">
        <title>Rhizophora mucronata_Transcriptome.</title>
        <authorList>
            <person name="Meera S.P."/>
            <person name="Sreeshan A."/>
            <person name="Augustine A."/>
        </authorList>
    </citation>
    <scope>NUCLEOTIDE SEQUENCE</scope>
    <source>
        <tissue evidence="1">Leaf</tissue>
    </source>
</reference>
<dbReference type="AlphaFoldDB" id="A0A2P2JFX6"/>